<accession>A0A8H6JL29</accession>
<evidence type="ECO:0000313" key="2">
    <source>
        <dbReference type="Proteomes" id="UP000652219"/>
    </source>
</evidence>
<organism evidence="1 2">
    <name type="scientific">Colletotrichum sojae</name>
    <dbReference type="NCBI Taxonomy" id="2175907"/>
    <lineage>
        <taxon>Eukaryota</taxon>
        <taxon>Fungi</taxon>
        <taxon>Dikarya</taxon>
        <taxon>Ascomycota</taxon>
        <taxon>Pezizomycotina</taxon>
        <taxon>Sordariomycetes</taxon>
        <taxon>Hypocreomycetidae</taxon>
        <taxon>Glomerellales</taxon>
        <taxon>Glomerellaceae</taxon>
        <taxon>Colletotrichum</taxon>
        <taxon>Colletotrichum orchidearum species complex</taxon>
    </lineage>
</organism>
<dbReference type="InterPro" id="IPR052184">
    <property type="entry name" value="SDR_enzymes"/>
</dbReference>
<dbReference type="EMBL" id="WIGN01000039">
    <property type="protein sequence ID" value="KAF6814975.1"/>
    <property type="molecule type" value="Genomic_DNA"/>
</dbReference>
<dbReference type="GO" id="GO:0016616">
    <property type="term" value="F:oxidoreductase activity, acting on the CH-OH group of donors, NAD or NADP as acceptor"/>
    <property type="evidence" value="ECO:0007669"/>
    <property type="project" value="TreeGrafter"/>
</dbReference>
<name>A0A8H6JL29_9PEZI</name>
<comment type="caution">
    <text evidence="1">The sequence shown here is derived from an EMBL/GenBank/DDBJ whole genome shotgun (WGS) entry which is preliminary data.</text>
</comment>
<keyword evidence="2" id="KW-1185">Reference proteome</keyword>
<protein>
    <submittedName>
        <fullName evidence="1">Short chain dehydrogenase/reductase SDR</fullName>
    </submittedName>
</protein>
<dbReference type="CDD" id="cd05325">
    <property type="entry name" value="carb_red_sniffer_like_SDR_c"/>
    <property type="match status" value="1"/>
</dbReference>
<dbReference type="SUPFAM" id="SSF51735">
    <property type="entry name" value="NAD(P)-binding Rossmann-fold domains"/>
    <property type="match status" value="1"/>
</dbReference>
<dbReference type="PANTHER" id="PTHR45458">
    <property type="entry name" value="SHORT-CHAIN DEHYDROGENASE/REDUCTASE SDR"/>
    <property type="match status" value="1"/>
</dbReference>
<dbReference type="PANTHER" id="PTHR45458:SF1">
    <property type="entry name" value="SHORT CHAIN DEHYDROGENASE"/>
    <property type="match status" value="1"/>
</dbReference>
<proteinExistence type="predicted"/>
<dbReference type="Pfam" id="PF00106">
    <property type="entry name" value="adh_short"/>
    <property type="match status" value="1"/>
</dbReference>
<dbReference type="Gene3D" id="3.40.50.720">
    <property type="entry name" value="NAD(P)-binding Rossmann-like Domain"/>
    <property type="match status" value="1"/>
</dbReference>
<dbReference type="PRINTS" id="PR00081">
    <property type="entry name" value="GDHRDH"/>
</dbReference>
<reference evidence="1 2" key="1">
    <citation type="journal article" date="2020" name="Phytopathology">
        <title>Genome Sequence Resources of Colletotrichum truncatum, C. plurivorum, C. musicola, and C. sojae: Four Species Pathogenic to Soybean (Glycine max).</title>
        <authorList>
            <person name="Rogerio F."/>
            <person name="Boufleur T.R."/>
            <person name="Ciampi-Guillardi M."/>
            <person name="Sukno S.A."/>
            <person name="Thon M.R."/>
            <person name="Massola Junior N.S."/>
            <person name="Baroncelli R."/>
        </authorList>
    </citation>
    <scope>NUCLEOTIDE SEQUENCE [LARGE SCALE GENOMIC DNA]</scope>
    <source>
        <strain evidence="1 2">LFN0009</strain>
    </source>
</reference>
<dbReference type="InterPro" id="IPR036291">
    <property type="entry name" value="NAD(P)-bd_dom_sf"/>
</dbReference>
<dbReference type="AlphaFoldDB" id="A0A8H6JL29"/>
<dbReference type="InterPro" id="IPR002347">
    <property type="entry name" value="SDR_fam"/>
</dbReference>
<sequence length="245" mass="25384">MPTYVITGARGGIGLEYVNQLSKIPSVTVVALVRDLSADLSDLQTIKAAAEGAVHILECDISSEPSISSLPERLTTALGPDVKVDVLINNAATLQYTDQRASTLDAAGLEAHMTSNVLGPARTLQVLLPFFQTSEDGKGTVVANITSGAGSLGWVANGKVPHVLTPYAISKAGLNMLTVHQAKQLADTGVVVVAVDPGHVKTKAGGPGATVEVADSAGGILRLLEGLDREDGGRFFLHDGSEVPW</sequence>
<dbReference type="Proteomes" id="UP000652219">
    <property type="component" value="Unassembled WGS sequence"/>
</dbReference>
<gene>
    <name evidence="1" type="ORF">CSOJ01_03805</name>
</gene>
<evidence type="ECO:0000313" key="1">
    <source>
        <dbReference type="EMBL" id="KAF6814975.1"/>
    </source>
</evidence>